<reference evidence="3 4" key="1">
    <citation type="submission" date="2019-11" db="EMBL/GenBank/DDBJ databases">
        <title>Whole-genome sequence of the anaerobic purple sulfur bacterium Allochromatium palmeri DSM 15591.</title>
        <authorList>
            <person name="Kyndt J.A."/>
            <person name="Meyer T.E."/>
        </authorList>
    </citation>
    <scope>NUCLEOTIDE SEQUENCE [LARGE SCALE GENOMIC DNA]</scope>
    <source>
        <strain evidence="3 4">DSM 15591</strain>
    </source>
</reference>
<evidence type="ECO:0000256" key="1">
    <source>
        <dbReference type="SAM" id="MobiDB-lite"/>
    </source>
</evidence>
<evidence type="ECO:0000259" key="2">
    <source>
        <dbReference type="Pfam" id="PF10263"/>
    </source>
</evidence>
<dbReference type="EMBL" id="WNKT01000069">
    <property type="protein sequence ID" value="MTW23062.1"/>
    <property type="molecule type" value="Genomic_DNA"/>
</dbReference>
<feature type="compositionally biased region" description="Basic and acidic residues" evidence="1">
    <location>
        <begin position="147"/>
        <end position="167"/>
    </location>
</feature>
<proteinExistence type="predicted"/>
<dbReference type="Pfam" id="PF10263">
    <property type="entry name" value="SprT-like"/>
    <property type="match status" value="1"/>
</dbReference>
<keyword evidence="4" id="KW-1185">Reference proteome</keyword>
<evidence type="ECO:0000313" key="4">
    <source>
        <dbReference type="Proteomes" id="UP000434044"/>
    </source>
</evidence>
<name>A0A6N8EFH4_9GAMM</name>
<feature type="domain" description="SprT-like" evidence="2">
    <location>
        <begin position="16"/>
        <end position="94"/>
    </location>
</feature>
<dbReference type="InterPro" id="IPR006640">
    <property type="entry name" value="SprT-like_domain"/>
</dbReference>
<gene>
    <name evidence="3" type="ORF">GJ668_18620</name>
</gene>
<dbReference type="OrthoDB" id="9793623at2"/>
<protein>
    <submittedName>
        <fullName evidence="3">SprT domain-containing protein</fullName>
    </submittedName>
</protein>
<evidence type="ECO:0000313" key="3">
    <source>
        <dbReference type="EMBL" id="MTW23062.1"/>
    </source>
</evidence>
<sequence>MELHAAEALAQRELRRFPELADWSFGWNRRRRAHGLCRYDRCRIELSALLTAREPDQALILNTIRYEIAHALAGPRAGHGPQWRAWAEQIGCTHIAGSRAASPEAEPLPARYVLVALVDGQEQVIRHYHRRPSRAFLDSLPQRHVRGRPETRGTLRLERVQADRHRP</sequence>
<dbReference type="AlphaFoldDB" id="A0A6N8EFH4"/>
<dbReference type="RefSeq" id="WP_155451607.1">
    <property type="nucleotide sequence ID" value="NZ_WNKT01000069.1"/>
</dbReference>
<feature type="region of interest" description="Disordered" evidence="1">
    <location>
        <begin position="142"/>
        <end position="167"/>
    </location>
</feature>
<dbReference type="Proteomes" id="UP000434044">
    <property type="component" value="Unassembled WGS sequence"/>
</dbReference>
<dbReference type="GO" id="GO:0006950">
    <property type="term" value="P:response to stress"/>
    <property type="evidence" value="ECO:0007669"/>
    <property type="project" value="UniProtKB-ARBA"/>
</dbReference>
<organism evidence="3 4">
    <name type="scientific">Allochromatium palmeri</name>
    <dbReference type="NCBI Taxonomy" id="231048"/>
    <lineage>
        <taxon>Bacteria</taxon>
        <taxon>Pseudomonadati</taxon>
        <taxon>Pseudomonadota</taxon>
        <taxon>Gammaproteobacteria</taxon>
        <taxon>Chromatiales</taxon>
        <taxon>Chromatiaceae</taxon>
        <taxon>Allochromatium</taxon>
    </lineage>
</organism>
<accession>A0A6N8EFH4</accession>
<comment type="caution">
    <text evidence="3">The sequence shown here is derived from an EMBL/GenBank/DDBJ whole genome shotgun (WGS) entry which is preliminary data.</text>
</comment>